<dbReference type="InterPro" id="IPR012341">
    <property type="entry name" value="6hp_glycosidase-like_sf"/>
</dbReference>
<keyword evidence="3" id="KW-1185">Reference proteome</keyword>
<dbReference type="GO" id="GO:0003824">
    <property type="term" value="F:catalytic activity"/>
    <property type="evidence" value="ECO:0007669"/>
    <property type="project" value="UniProtKB-ARBA"/>
</dbReference>
<dbReference type="Gene3D" id="2.60.120.560">
    <property type="entry name" value="Exo-inulinase, domain 1"/>
    <property type="match status" value="1"/>
</dbReference>
<dbReference type="SUPFAM" id="SSF48208">
    <property type="entry name" value="Six-hairpin glycosidases"/>
    <property type="match status" value="1"/>
</dbReference>
<name>A0A430M898_9HYPO</name>
<evidence type="ECO:0000313" key="2">
    <source>
        <dbReference type="EMBL" id="RTE84189.1"/>
    </source>
</evidence>
<dbReference type="GO" id="GO:0005975">
    <property type="term" value="P:carbohydrate metabolic process"/>
    <property type="evidence" value="ECO:0007669"/>
    <property type="project" value="InterPro"/>
</dbReference>
<dbReference type="InterPro" id="IPR008928">
    <property type="entry name" value="6-hairpin_glycosidase_sf"/>
</dbReference>
<dbReference type="Pfam" id="PF17389">
    <property type="entry name" value="Bac_rhamnosid6H"/>
    <property type="match status" value="1"/>
</dbReference>
<dbReference type="Gene3D" id="2.60.420.10">
    <property type="entry name" value="Maltose phosphorylase, domain 3"/>
    <property type="match status" value="1"/>
</dbReference>
<evidence type="ECO:0000259" key="1">
    <source>
        <dbReference type="Pfam" id="PF17389"/>
    </source>
</evidence>
<organism evidence="2 3">
    <name type="scientific">Fusarium euwallaceae</name>
    <dbReference type="NCBI Taxonomy" id="1147111"/>
    <lineage>
        <taxon>Eukaryota</taxon>
        <taxon>Fungi</taxon>
        <taxon>Dikarya</taxon>
        <taxon>Ascomycota</taxon>
        <taxon>Pezizomycotina</taxon>
        <taxon>Sordariomycetes</taxon>
        <taxon>Hypocreomycetidae</taxon>
        <taxon>Hypocreales</taxon>
        <taxon>Nectriaceae</taxon>
        <taxon>Fusarium</taxon>
        <taxon>Fusarium solani species complex</taxon>
    </lineage>
</organism>
<reference evidence="2 3" key="1">
    <citation type="submission" date="2017-06" db="EMBL/GenBank/DDBJ databases">
        <title>Comparative genomic analysis of Ambrosia Fusariam Clade fungi.</title>
        <authorList>
            <person name="Stajich J.E."/>
            <person name="Carrillo J."/>
            <person name="Kijimoto T."/>
            <person name="Eskalen A."/>
            <person name="O'Donnell K."/>
            <person name="Kasson M."/>
        </authorList>
    </citation>
    <scope>NUCLEOTIDE SEQUENCE [LARGE SCALE GENOMIC DNA]</scope>
    <source>
        <strain evidence="2 3">UCR1854</strain>
    </source>
</reference>
<dbReference type="Gene3D" id="1.50.10.10">
    <property type="match status" value="1"/>
</dbReference>
<protein>
    <recommendedName>
        <fullName evidence="1">Alpha-L-rhamnosidase six-hairpin glycosidase domain-containing protein</fullName>
    </recommendedName>
</protein>
<sequence length="862" mass="94253">MHLSGWSVGNGWMVEPLGTCDDRAPTPGIDSFAAGGTHSGKRAFFPTGLALGPRASTSQGRYKPFRLDQQAPVATLDYGYEVAGYPFFDVKTISGPVQIEVKYSEEILGLDQPFSDGPFPFAVALANTYRVETYEIKKPGRIDAFLLQGGQRWQSIRLLTKGSVTFSAVGFVPSIPVVDIDNLPGQFVSDDDKLNDIWKLGARAAVAACVEAGSQNTMWEIDSKSGAYVRGMRAGTSAKGTFFENYTLEFDTKIDKGGIGWTVAFPVASPARGIQLNLVAEEQPYVNANKTIFQPNTVVLGYGYSFVNVTTLTSWHLDNFNVPFKVRSNKWYRLKTVLDDRQNLAVSIDGTEVFNVTLRDYPIGEARNPGGIPDTLGSWGFGGWQDQAGWFRNVVVYDTKNGTELYRNPMTDASDDGVIREYGVNKNRRAACLDGPKRDRLIWLGDFLHTTRIIGTSTTRYELARDTLQTFVDWQSPTGLMPYAPPLGYNPDTDNLAFARGGGRYFGKANDVYEIILPDYQILGVLSFTEYVRRSNDLAFAEATWDSWKSNLGFATDNINSTNGLLQLFGAFLGPSNGGSAVNCALVEALRSMAHVAQALNKDVDASMYESIATKLASAINKELWNEEMGVYGLSTAEMNEFSVSSMAFCITSGTASPSRANHFLSLLPQLKLEPGYKDSTKSNSSDPATNISPNTNGFLLSALVAQDTGKAAETTLNLIKSLWTPMLSNPGTSTGTSWEYVNQDGDPGLGLFTSLSHPWGGAPTYILTEWVAGIQAASGTAGFGYRNWNITPSAGVQMGLKNVHAKVVTAFQGDLEVHWQIKQKVMQVTIWAPKQTSGFFKLGKFERKLSGSHKYSFKVPM</sequence>
<proteinExistence type="predicted"/>
<gene>
    <name evidence="2" type="ORF">BHE90_001329</name>
</gene>
<evidence type="ECO:0000313" key="3">
    <source>
        <dbReference type="Proteomes" id="UP000287124"/>
    </source>
</evidence>
<dbReference type="Proteomes" id="UP000287124">
    <property type="component" value="Unassembled WGS sequence"/>
</dbReference>
<dbReference type="PANTHER" id="PTHR34987:SF4">
    <property type="entry name" value="ALPHA-L-RHAMNOSIDASE C-TERMINAL DOMAIN-CONTAINING PROTEIN"/>
    <property type="match status" value="1"/>
</dbReference>
<dbReference type="AlphaFoldDB" id="A0A430M898"/>
<dbReference type="InterPro" id="IPR035396">
    <property type="entry name" value="Bac_rhamnosid6H"/>
</dbReference>
<comment type="caution">
    <text evidence="2">The sequence shown here is derived from an EMBL/GenBank/DDBJ whole genome shotgun (WGS) entry which is preliminary data.</text>
</comment>
<accession>A0A430M898</accession>
<dbReference type="EMBL" id="MIKF01000009">
    <property type="protein sequence ID" value="RTE84189.1"/>
    <property type="molecule type" value="Genomic_DNA"/>
</dbReference>
<feature type="domain" description="Alpha-L-rhamnosidase six-hairpin glycosidase" evidence="1">
    <location>
        <begin position="423"/>
        <end position="638"/>
    </location>
</feature>
<dbReference type="PANTHER" id="PTHR34987">
    <property type="entry name" value="C, PUTATIVE (AFU_ORTHOLOGUE AFUA_3G02880)-RELATED"/>
    <property type="match status" value="1"/>
</dbReference>